<accession>A0A8T2MVW8</accession>
<comment type="caution">
    <text evidence="1">The sequence shown here is derived from an EMBL/GenBank/DDBJ whole genome shotgun (WGS) entry which is preliminary data.</text>
</comment>
<name>A0A8T2MVW8_9TELE</name>
<evidence type="ECO:0000313" key="1">
    <source>
        <dbReference type="EMBL" id="KAG9331736.1"/>
    </source>
</evidence>
<protein>
    <submittedName>
        <fullName evidence="1">Uncharacterized protein</fullName>
    </submittedName>
</protein>
<evidence type="ECO:0000313" key="2">
    <source>
        <dbReference type="Proteomes" id="UP000824540"/>
    </source>
</evidence>
<sequence length="59" mass="6790">MEGLTAEFEQLEFLSTINKKLESLRSLDLFNCEVTNLSDYRENALTVKGMSPAHVRRSR</sequence>
<proteinExistence type="predicted"/>
<keyword evidence="2" id="KW-1185">Reference proteome</keyword>
<dbReference type="Proteomes" id="UP000824540">
    <property type="component" value="Unassembled WGS sequence"/>
</dbReference>
<dbReference type="OrthoDB" id="8963779at2759"/>
<dbReference type="AlphaFoldDB" id="A0A8T2MVW8"/>
<gene>
    <name evidence="1" type="ORF">JZ751_017301</name>
</gene>
<reference evidence="1" key="1">
    <citation type="thesis" date="2021" institute="BYU ScholarsArchive" country="Provo, UT, USA">
        <title>Applications of and Algorithms for Genome Assembly and Genomic Analyses with an Emphasis on Marine Teleosts.</title>
        <authorList>
            <person name="Pickett B.D."/>
        </authorList>
    </citation>
    <scope>NUCLEOTIDE SEQUENCE</scope>
    <source>
        <strain evidence="1">HI-2016</strain>
    </source>
</reference>
<organism evidence="1 2">
    <name type="scientific">Albula glossodonta</name>
    <name type="common">roundjaw bonefish</name>
    <dbReference type="NCBI Taxonomy" id="121402"/>
    <lineage>
        <taxon>Eukaryota</taxon>
        <taxon>Metazoa</taxon>
        <taxon>Chordata</taxon>
        <taxon>Craniata</taxon>
        <taxon>Vertebrata</taxon>
        <taxon>Euteleostomi</taxon>
        <taxon>Actinopterygii</taxon>
        <taxon>Neopterygii</taxon>
        <taxon>Teleostei</taxon>
        <taxon>Albuliformes</taxon>
        <taxon>Albulidae</taxon>
        <taxon>Albula</taxon>
    </lineage>
</organism>
<dbReference type="EMBL" id="JAFBMS010000300">
    <property type="protein sequence ID" value="KAG9331736.1"/>
    <property type="molecule type" value="Genomic_DNA"/>
</dbReference>
<dbReference type="InterPro" id="IPR032675">
    <property type="entry name" value="LRR_dom_sf"/>
</dbReference>
<dbReference type="Gene3D" id="3.80.10.10">
    <property type="entry name" value="Ribonuclease Inhibitor"/>
    <property type="match status" value="1"/>
</dbReference>